<proteinExistence type="predicted"/>
<evidence type="ECO:0000256" key="2">
    <source>
        <dbReference type="SAM" id="Phobius"/>
    </source>
</evidence>
<feature type="transmembrane region" description="Helical" evidence="2">
    <location>
        <begin position="179"/>
        <end position="198"/>
    </location>
</feature>
<comment type="caution">
    <text evidence="3">The sequence shown here is derived from an EMBL/GenBank/DDBJ whole genome shotgun (WGS) entry which is preliminary data.</text>
</comment>
<sequence length="269" mass="29057">MEEGSWAMFLHNLGWGLLRRWYFVLVGILITAAGGLFVWTAVPPSYQATSTAVLLPPSSLVGEKGNPYLFMGGLDQVVSVLTVRLRSAEVAEPLIQGRGDLSYLVEKDPASPGPIMLITATGNSEASAMELLGEVVRVIPANLTVMQDQLRIPTFSRVEVMTIVQDHTAVLLIKDQLRVLLAAVAGGLAVTVLVTALLDRVMISRRKRRDERRNQSSNQIPTLLQEPEAPHLEVQSSAGRRAAGPSKGNVGSAIARDQEFDIPTATSNP</sequence>
<dbReference type="Proteomes" id="UP001500102">
    <property type="component" value="Unassembled WGS sequence"/>
</dbReference>
<protein>
    <recommendedName>
        <fullName evidence="5">Polysaccharide chain length determinant N-terminal domain-containing protein</fullName>
    </recommendedName>
</protein>
<evidence type="ECO:0000256" key="1">
    <source>
        <dbReference type="SAM" id="MobiDB-lite"/>
    </source>
</evidence>
<keyword evidence="2" id="KW-1133">Transmembrane helix</keyword>
<dbReference type="EMBL" id="BAAAQB010000029">
    <property type="protein sequence ID" value="GAA2135387.1"/>
    <property type="molecule type" value="Genomic_DNA"/>
</dbReference>
<keyword evidence="2" id="KW-0812">Transmembrane</keyword>
<evidence type="ECO:0000313" key="3">
    <source>
        <dbReference type="EMBL" id="GAA2135387.1"/>
    </source>
</evidence>
<gene>
    <name evidence="3" type="ORF">GCM10009825_19650</name>
</gene>
<keyword evidence="4" id="KW-1185">Reference proteome</keyword>
<evidence type="ECO:0000313" key="4">
    <source>
        <dbReference type="Proteomes" id="UP001500102"/>
    </source>
</evidence>
<name>A0ABP5KPC7_9MICC</name>
<reference evidence="4" key="1">
    <citation type="journal article" date="2019" name="Int. J. Syst. Evol. Microbiol.">
        <title>The Global Catalogue of Microorganisms (GCM) 10K type strain sequencing project: providing services to taxonomists for standard genome sequencing and annotation.</title>
        <authorList>
            <consortium name="The Broad Institute Genomics Platform"/>
            <consortium name="The Broad Institute Genome Sequencing Center for Infectious Disease"/>
            <person name="Wu L."/>
            <person name="Ma J."/>
        </authorList>
    </citation>
    <scope>NUCLEOTIDE SEQUENCE [LARGE SCALE GENOMIC DNA]</scope>
    <source>
        <strain evidence="4">JCM 15921</strain>
    </source>
</reference>
<accession>A0ABP5KPC7</accession>
<feature type="region of interest" description="Disordered" evidence="1">
    <location>
        <begin position="207"/>
        <end position="269"/>
    </location>
</feature>
<keyword evidence="2" id="KW-0472">Membrane</keyword>
<evidence type="ECO:0008006" key="5">
    <source>
        <dbReference type="Google" id="ProtNLM"/>
    </source>
</evidence>
<organism evidence="3 4">
    <name type="scientific">Arthrobacter humicola</name>
    <dbReference type="NCBI Taxonomy" id="409291"/>
    <lineage>
        <taxon>Bacteria</taxon>
        <taxon>Bacillati</taxon>
        <taxon>Actinomycetota</taxon>
        <taxon>Actinomycetes</taxon>
        <taxon>Micrococcales</taxon>
        <taxon>Micrococcaceae</taxon>
        <taxon>Arthrobacter</taxon>
    </lineage>
</organism>
<feature type="transmembrane region" description="Helical" evidence="2">
    <location>
        <begin position="21"/>
        <end position="42"/>
    </location>
</feature>